<evidence type="ECO:0000313" key="3">
    <source>
        <dbReference type="EMBL" id="KPL71458.1"/>
    </source>
</evidence>
<sequence>MSTIFYKKVFFLRMIRGLSAHAADAEGGASRQNEKGDQNHEHHDTGFRSDFLEHWMTSLKLIDLVTTLISLRIGGFKTGFKTVSKWTNFRNSSKLV</sequence>
<feature type="signal peptide" evidence="2">
    <location>
        <begin position="1"/>
        <end position="22"/>
    </location>
</feature>
<dbReference type="Proteomes" id="UP000050417">
    <property type="component" value="Unassembled WGS sequence"/>
</dbReference>
<proteinExistence type="predicted"/>
<accession>A0A0N8GL43</accession>
<protein>
    <submittedName>
        <fullName evidence="3">Uncharacterized protein</fullName>
    </submittedName>
</protein>
<feature type="region of interest" description="Disordered" evidence="1">
    <location>
        <begin position="25"/>
        <end position="45"/>
    </location>
</feature>
<reference evidence="3 4" key="1">
    <citation type="submission" date="2015-07" db="EMBL/GenBank/DDBJ databases">
        <title>Genome sequence of Ornatilinea apprima DSM 23815.</title>
        <authorList>
            <person name="Hemp J."/>
            <person name="Ward L.M."/>
            <person name="Pace L.A."/>
            <person name="Fischer W.W."/>
        </authorList>
    </citation>
    <scope>NUCLEOTIDE SEQUENCE [LARGE SCALE GENOMIC DNA]</scope>
    <source>
        <strain evidence="3 4">P3M-1</strain>
    </source>
</reference>
<dbReference type="AlphaFoldDB" id="A0A0N8GL43"/>
<feature type="chain" id="PRO_5006025787" evidence="2">
    <location>
        <begin position="23"/>
        <end position="96"/>
    </location>
</feature>
<comment type="caution">
    <text evidence="3">The sequence shown here is derived from an EMBL/GenBank/DDBJ whole genome shotgun (WGS) entry which is preliminary data.</text>
</comment>
<gene>
    <name evidence="3" type="ORF">ADN00_17400</name>
</gene>
<evidence type="ECO:0000256" key="1">
    <source>
        <dbReference type="SAM" id="MobiDB-lite"/>
    </source>
</evidence>
<keyword evidence="2" id="KW-0732">Signal</keyword>
<feature type="compositionally biased region" description="Basic and acidic residues" evidence="1">
    <location>
        <begin position="32"/>
        <end position="45"/>
    </location>
</feature>
<dbReference type="EMBL" id="LGCL01000041">
    <property type="protein sequence ID" value="KPL71458.1"/>
    <property type="molecule type" value="Genomic_DNA"/>
</dbReference>
<organism evidence="3 4">
    <name type="scientific">Ornatilinea apprima</name>
    <dbReference type="NCBI Taxonomy" id="1134406"/>
    <lineage>
        <taxon>Bacteria</taxon>
        <taxon>Bacillati</taxon>
        <taxon>Chloroflexota</taxon>
        <taxon>Anaerolineae</taxon>
        <taxon>Anaerolineales</taxon>
        <taxon>Anaerolineaceae</taxon>
        <taxon>Ornatilinea</taxon>
    </lineage>
</organism>
<keyword evidence="4" id="KW-1185">Reference proteome</keyword>
<name>A0A0N8GL43_9CHLR</name>
<evidence type="ECO:0000256" key="2">
    <source>
        <dbReference type="SAM" id="SignalP"/>
    </source>
</evidence>
<evidence type="ECO:0000313" key="4">
    <source>
        <dbReference type="Proteomes" id="UP000050417"/>
    </source>
</evidence>